<dbReference type="OMA" id="WENEYNQ"/>
<dbReference type="CDD" id="cd00590">
    <property type="entry name" value="RRM_SF"/>
    <property type="match status" value="1"/>
</dbReference>
<dbReference type="InterPro" id="IPR000504">
    <property type="entry name" value="RRM_dom"/>
</dbReference>
<dbReference type="InterPro" id="IPR036390">
    <property type="entry name" value="WH_DNA-bd_sf"/>
</dbReference>
<dbReference type="GO" id="GO:1904868">
    <property type="term" value="P:telomerase catalytic core complex assembly"/>
    <property type="evidence" value="ECO:0007669"/>
    <property type="project" value="InterPro"/>
</dbReference>
<dbReference type="InterPro" id="IPR035979">
    <property type="entry name" value="RBD_domain_sf"/>
</dbReference>
<dbReference type="SUPFAM" id="SSF46785">
    <property type="entry name" value="Winged helix' DNA-binding domain"/>
    <property type="match status" value="1"/>
</dbReference>
<proteinExistence type="predicted"/>
<dbReference type="Pfam" id="PF19977">
    <property type="entry name" value="xRRM"/>
    <property type="match status" value="1"/>
</dbReference>
<dbReference type="GO" id="GO:0005634">
    <property type="term" value="C:nucleus"/>
    <property type="evidence" value="ECO:0007669"/>
    <property type="project" value="InterPro"/>
</dbReference>
<dbReference type="PROSITE" id="PS50961">
    <property type="entry name" value="HTH_LA"/>
    <property type="match status" value="1"/>
</dbReference>
<dbReference type="Proteomes" id="UP000242381">
    <property type="component" value="Unassembled WGS sequence"/>
</dbReference>
<dbReference type="GO" id="GO:1990904">
    <property type="term" value="C:ribonucleoprotein complex"/>
    <property type="evidence" value="ECO:0007669"/>
    <property type="project" value="UniProtKB-UniRule"/>
</dbReference>
<feature type="domain" description="HTH La-type RNA-binding" evidence="4">
    <location>
        <begin position="1"/>
        <end position="94"/>
    </location>
</feature>
<evidence type="ECO:0000256" key="2">
    <source>
        <dbReference type="PROSITE-ProRule" id="PRU00332"/>
    </source>
</evidence>
<evidence type="ECO:0000313" key="6">
    <source>
        <dbReference type="EMBL" id="ORE13378.1"/>
    </source>
</evidence>
<dbReference type="SMART" id="SM00360">
    <property type="entry name" value="RRM"/>
    <property type="match status" value="1"/>
</dbReference>
<dbReference type="InterPro" id="IPR002344">
    <property type="entry name" value="Lupus_La"/>
</dbReference>
<dbReference type="SUPFAM" id="SSF54928">
    <property type="entry name" value="RNA-binding domain, RBD"/>
    <property type="match status" value="1"/>
</dbReference>
<dbReference type="EMBL" id="KV921541">
    <property type="protein sequence ID" value="ORE13378.1"/>
    <property type="molecule type" value="Genomic_DNA"/>
</dbReference>
<evidence type="ECO:0000256" key="1">
    <source>
        <dbReference type="ARBA" id="ARBA00022884"/>
    </source>
</evidence>
<organism evidence="6 7">
    <name type="scientific">Rhizopus microsporus</name>
    <dbReference type="NCBI Taxonomy" id="58291"/>
    <lineage>
        <taxon>Eukaryota</taxon>
        <taxon>Fungi</taxon>
        <taxon>Fungi incertae sedis</taxon>
        <taxon>Mucoromycota</taxon>
        <taxon>Mucoromycotina</taxon>
        <taxon>Mucoromycetes</taxon>
        <taxon>Mucorales</taxon>
        <taxon>Mucorineae</taxon>
        <taxon>Rhizopodaceae</taxon>
        <taxon>Rhizopus</taxon>
    </lineage>
</organism>
<dbReference type="PRINTS" id="PR00302">
    <property type="entry name" value="LUPUSLA"/>
</dbReference>
<feature type="domain" description="XRRM" evidence="5">
    <location>
        <begin position="228"/>
        <end position="336"/>
    </location>
</feature>
<dbReference type="InterPro" id="IPR036388">
    <property type="entry name" value="WH-like_DNA-bd_sf"/>
</dbReference>
<dbReference type="InterPro" id="IPR014886">
    <property type="entry name" value="La_xRRM"/>
</dbReference>
<dbReference type="Gene3D" id="3.30.70.330">
    <property type="match status" value="2"/>
</dbReference>
<evidence type="ECO:0000259" key="4">
    <source>
        <dbReference type="PROSITE" id="PS50961"/>
    </source>
</evidence>
<dbReference type="InterPro" id="IPR012677">
    <property type="entry name" value="Nucleotide-bd_a/b_plait_sf"/>
</dbReference>
<evidence type="ECO:0008006" key="8">
    <source>
        <dbReference type="Google" id="ProtNLM"/>
    </source>
</evidence>
<dbReference type="PROSITE" id="PS50102">
    <property type="entry name" value="RRM"/>
    <property type="match status" value="1"/>
</dbReference>
<dbReference type="InterPro" id="IPR045537">
    <property type="entry name" value="Lar7_xRRM"/>
</dbReference>
<dbReference type="SMART" id="SM00715">
    <property type="entry name" value="LA"/>
    <property type="match status" value="1"/>
</dbReference>
<sequence length="336" mass="39545">MSKEERQHKIINVLETYFSDASLLWDKIMVSKITADPEGFVSFDTLSKLQKFKAIEATPEEIKECSKIRSLNKLKLSEDETRIARIKPFIPNKKEELDEWSIYVEGLTKPYVDEASISELFTKLVGRVSFVRIPENKRGFKQFQGFCFVEFDNKESVYKAIKLTESTDNLKLKLRIMSKFEWNKYKEEYLKRFEERKQWVQGLWQEYNNKQQQQENPSKMELDKEETAFKKGVIVFVDHLDPKCSKTTAIELLQTSGVSIAFMTPKKKGLTSVHIRLESPEDAQRICDYFENHPTIQENEQDKVGKASKEHSAETLKLRVLKGREEEIYWENDRKK</sequence>
<dbReference type="PROSITE" id="PS51939">
    <property type="entry name" value="XRRM"/>
    <property type="match status" value="1"/>
</dbReference>
<gene>
    <name evidence="6" type="ORF">BCV71DRAFT_67997</name>
</gene>
<dbReference type="AlphaFoldDB" id="A0A1X0RNA4"/>
<keyword evidence="1 2" id="KW-0694">RNA-binding</keyword>
<evidence type="ECO:0000259" key="3">
    <source>
        <dbReference type="PROSITE" id="PS50102"/>
    </source>
</evidence>
<dbReference type="Pfam" id="PF00076">
    <property type="entry name" value="RRM_1"/>
    <property type="match status" value="1"/>
</dbReference>
<reference evidence="6 7" key="1">
    <citation type="journal article" date="2016" name="Proc. Natl. Acad. Sci. U.S.A.">
        <title>Lipid metabolic changes in an early divergent fungus govern the establishment of a mutualistic symbiosis with endobacteria.</title>
        <authorList>
            <person name="Lastovetsky O.A."/>
            <person name="Gaspar M.L."/>
            <person name="Mondo S.J."/>
            <person name="LaButti K.M."/>
            <person name="Sandor L."/>
            <person name="Grigoriev I.V."/>
            <person name="Henry S.A."/>
            <person name="Pawlowska T.E."/>
        </authorList>
    </citation>
    <scope>NUCLEOTIDE SEQUENCE [LARGE SCALE GENOMIC DNA]</scope>
    <source>
        <strain evidence="6 7">ATCC 11559</strain>
    </source>
</reference>
<dbReference type="GO" id="GO:0070034">
    <property type="term" value="F:telomerase RNA binding"/>
    <property type="evidence" value="ECO:0007669"/>
    <property type="project" value="InterPro"/>
</dbReference>
<dbReference type="VEuPathDB" id="FungiDB:BCV72DRAFT_309775"/>
<accession>A0A1X0RNA4</accession>
<feature type="domain" description="RRM" evidence="3">
    <location>
        <begin position="100"/>
        <end position="176"/>
    </location>
</feature>
<dbReference type="GO" id="GO:0006396">
    <property type="term" value="P:RNA processing"/>
    <property type="evidence" value="ECO:0007669"/>
    <property type="project" value="InterPro"/>
</dbReference>
<protein>
    <recommendedName>
        <fullName evidence="8">La-domain-containing protein</fullName>
    </recommendedName>
</protein>
<evidence type="ECO:0000313" key="7">
    <source>
        <dbReference type="Proteomes" id="UP000242381"/>
    </source>
</evidence>
<dbReference type="Gene3D" id="1.10.10.10">
    <property type="entry name" value="Winged helix-like DNA-binding domain superfamily/Winged helix DNA-binding domain"/>
    <property type="match status" value="1"/>
</dbReference>
<name>A0A1X0RNA4_RHIZD</name>
<evidence type="ECO:0000259" key="5">
    <source>
        <dbReference type="PROSITE" id="PS51939"/>
    </source>
</evidence>
<dbReference type="InterPro" id="IPR006630">
    <property type="entry name" value="La_HTH"/>
</dbReference>